<evidence type="ECO:0000313" key="3">
    <source>
        <dbReference type="Proteomes" id="UP001595839"/>
    </source>
</evidence>
<accession>A0ABV9B9I8</accession>
<gene>
    <name evidence="2" type="ORF">ACFPIH_55365</name>
</gene>
<organism evidence="2 3">
    <name type="scientific">Streptomyces vulcanius</name>
    <dbReference type="NCBI Taxonomy" id="1441876"/>
    <lineage>
        <taxon>Bacteria</taxon>
        <taxon>Bacillati</taxon>
        <taxon>Actinomycetota</taxon>
        <taxon>Actinomycetes</taxon>
        <taxon>Kitasatosporales</taxon>
        <taxon>Streptomycetaceae</taxon>
        <taxon>Streptomyces</taxon>
    </lineage>
</organism>
<feature type="domain" description="Asparagine synthetase" evidence="1">
    <location>
        <begin position="208"/>
        <end position="552"/>
    </location>
</feature>
<protein>
    <submittedName>
        <fullName evidence="2">Asparagine synthase-related protein</fullName>
    </submittedName>
</protein>
<sequence length="584" mass="61469">MDAKWWLAGGAFDAPAGAVRTARVWHTPDAGVRVVTNGAVTAMVAGVCRGGDAEVARVAGAVAEGRIGAITGMSGSYWMVVHDTAQRRTILAGDLAEYRAVFTAETARGPVWATDAALLAAQLGRGPDMELLAARIAVGSPEHWPHRSVWRGIRQVPGGHAVVLEGGGARTVDVRPRPDGRVLEDGAEEVGHALWTAAQSYARGAGPRVSADLSGGLDSSTVVIAAASVSRVLAVTYGGDLADEEDTRLARRVAAYVGAEHHVSRGGPATAHYAHWPSAVPNSPVLPVSSYALDADYLPPARDVSAVHLTGHGGDVVLESSTAAWTALAQDGQWRRAKRAVTAQARLVNTAPRPLWRAVRNAARGRPYALSRAAEAVAAGQLLGDGLGVWTWCPIGAAARWLTPHGRDVVAAMLDDSGQTVGDVEAGEWEDWAALRYNGAALRDSAPLFAEHGVIQASPFLDNEVVTACLRISAGERRRPGVYKPLLGLARPDLPVWLTGRQSKGHFTPLLYAGLRAHRQELHELIDASGLVERGLLDATAIHTALDAATAGIGRPPLPELENVLITSWWMSRATTPAPVGGAR</sequence>
<dbReference type="InterPro" id="IPR029055">
    <property type="entry name" value="Ntn_hydrolases_N"/>
</dbReference>
<comment type="caution">
    <text evidence="2">The sequence shown here is derived from an EMBL/GenBank/DDBJ whole genome shotgun (WGS) entry which is preliminary data.</text>
</comment>
<evidence type="ECO:0000313" key="2">
    <source>
        <dbReference type="EMBL" id="MFC4508472.1"/>
    </source>
</evidence>
<dbReference type="Pfam" id="PF00733">
    <property type="entry name" value="Asn_synthase"/>
    <property type="match status" value="1"/>
</dbReference>
<proteinExistence type="predicted"/>
<dbReference type="Proteomes" id="UP001595839">
    <property type="component" value="Unassembled WGS sequence"/>
</dbReference>
<evidence type="ECO:0000259" key="1">
    <source>
        <dbReference type="Pfam" id="PF00733"/>
    </source>
</evidence>
<dbReference type="Gene3D" id="3.40.50.620">
    <property type="entry name" value="HUPs"/>
    <property type="match status" value="1"/>
</dbReference>
<keyword evidence="3" id="KW-1185">Reference proteome</keyword>
<dbReference type="SUPFAM" id="SSF52402">
    <property type="entry name" value="Adenine nucleotide alpha hydrolases-like"/>
    <property type="match status" value="1"/>
</dbReference>
<dbReference type="InterPro" id="IPR014729">
    <property type="entry name" value="Rossmann-like_a/b/a_fold"/>
</dbReference>
<dbReference type="InterPro" id="IPR001962">
    <property type="entry name" value="Asn_synthase"/>
</dbReference>
<reference evidence="3" key="1">
    <citation type="journal article" date="2019" name="Int. J. Syst. Evol. Microbiol.">
        <title>The Global Catalogue of Microorganisms (GCM) 10K type strain sequencing project: providing services to taxonomists for standard genome sequencing and annotation.</title>
        <authorList>
            <consortium name="The Broad Institute Genomics Platform"/>
            <consortium name="The Broad Institute Genome Sequencing Center for Infectious Disease"/>
            <person name="Wu L."/>
            <person name="Ma J."/>
        </authorList>
    </citation>
    <scope>NUCLEOTIDE SEQUENCE [LARGE SCALE GENOMIC DNA]</scope>
    <source>
        <strain evidence="3">CGMCC 4.7177</strain>
    </source>
</reference>
<name>A0ABV9B9I8_9ACTN</name>
<dbReference type="SUPFAM" id="SSF56235">
    <property type="entry name" value="N-terminal nucleophile aminohydrolases (Ntn hydrolases)"/>
    <property type="match status" value="1"/>
</dbReference>
<dbReference type="RefSeq" id="WP_381187681.1">
    <property type="nucleotide sequence ID" value="NZ_JBHSFK010000084.1"/>
</dbReference>
<dbReference type="EMBL" id="JBHSFK010000084">
    <property type="protein sequence ID" value="MFC4508472.1"/>
    <property type="molecule type" value="Genomic_DNA"/>
</dbReference>